<feature type="signal peptide" evidence="1">
    <location>
        <begin position="1"/>
        <end position="20"/>
    </location>
</feature>
<dbReference type="Pfam" id="PF08534">
    <property type="entry name" value="Redoxin"/>
    <property type="match status" value="1"/>
</dbReference>
<organism evidence="3 4">
    <name type="scientific">Lignipirellula cremea</name>
    <dbReference type="NCBI Taxonomy" id="2528010"/>
    <lineage>
        <taxon>Bacteria</taxon>
        <taxon>Pseudomonadati</taxon>
        <taxon>Planctomycetota</taxon>
        <taxon>Planctomycetia</taxon>
        <taxon>Pirellulales</taxon>
        <taxon>Pirellulaceae</taxon>
        <taxon>Lignipirellula</taxon>
    </lineage>
</organism>
<dbReference type="InterPro" id="IPR047262">
    <property type="entry name" value="PRX-like1"/>
</dbReference>
<keyword evidence="1" id="KW-0732">Signal</keyword>
<dbReference type="PROSITE" id="PS51352">
    <property type="entry name" value="THIOREDOXIN_2"/>
    <property type="match status" value="1"/>
</dbReference>
<evidence type="ECO:0000259" key="2">
    <source>
        <dbReference type="PROSITE" id="PS51352"/>
    </source>
</evidence>
<keyword evidence="3" id="KW-0560">Oxidoreductase</keyword>
<dbReference type="InterPro" id="IPR013766">
    <property type="entry name" value="Thioredoxin_domain"/>
</dbReference>
<dbReference type="CDD" id="cd02969">
    <property type="entry name" value="PRX_like1"/>
    <property type="match status" value="1"/>
</dbReference>
<evidence type="ECO:0000256" key="1">
    <source>
        <dbReference type="SAM" id="SignalP"/>
    </source>
</evidence>
<proteinExistence type="predicted"/>
<dbReference type="KEGG" id="lcre:Pla8534_17030"/>
<accession>A0A518DQ01</accession>
<dbReference type="InterPro" id="IPR036249">
    <property type="entry name" value="Thioredoxin-like_sf"/>
</dbReference>
<dbReference type="SUPFAM" id="SSF52833">
    <property type="entry name" value="Thioredoxin-like"/>
    <property type="match status" value="1"/>
</dbReference>
<dbReference type="Proteomes" id="UP000317648">
    <property type="component" value="Chromosome"/>
</dbReference>
<feature type="domain" description="Thioredoxin" evidence="2">
    <location>
        <begin position="27"/>
        <end position="180"/>
    </location>
</feature>
<protein>
    <submittedName>
        <fullName evidence="3">Peroxiredoxin</fullName>
        <ecNumber evidence="3">1.11.1.15</ecNumber>
    </submittedName>
</protein>
<feature type="chain" id="PRO_5022206830" evidence="1">
    <location>
        <begin position="21"/>
        <end position="206"/>
    </location>
</feature>
<evidence type="ECO:0000313" key="4">
    <source>
        <dbReference type="Proteomes" id="UP000317648"/>
    </source>
</evidence>
<dbReference type="AlphaFoldDB" id="A0A518DQ01"/>
<gene>
    <name evidence="3" type="primary">bcp_2</name>
    <name evidence="3" type="ORF">Pla8534_17030</name>
</gene>
<dbReference type="OrthoDB" id="9809746at2"/>
<dbReference type="EMBL" id="CP036433">
    <property type="protein sequence ID" value="QDU93917.1"/>
    <property type="molecule type" value="Genomic_DNA"/>
</dbReference>
<dbReference type="GO" id="GO:0004601">
    <property type="term" value="F:peroxidase activity"/>
    <property type="evidence" value="ECO:0007669"/>
    <property type="project" value="UniProtKB-KW"/>
</dbReference>
<dbReference type="PANTHER" id="PTHR43640">
    <property type="entry name" value="OS07G0260300 PROTEIN"/>
    <property type="match status" value="1"/>
</dbReference>
<reference evidence="3 4" key="1">
    <citation type="submission" date="2019-02" db="EMBL/GenBank/DDBJ databases">
        <title>Deep-cultivation of Planctomycetes and their phenomic and genomic characterization uncovers novel biology.</title>
        <authorList>
            <person name="Wiegand S."/>
            <person name="Jogler M."/>
            <person name="Boedeker C."/>
            <person name="Pinto D."/>
            <person name="Vollmers J."/>
            <person name="Rivas-Marin E."/>
            <person name="Kohn T."/>
            <person name="Peeters S.H."/>
            <person name="Heuer A."/>
            <person name="Rast P."/>
            <person name="Oberbeckmann S."/>
            <person name="Bunk B."/>
            <person name="Jeske O."/>
            <person name="Meyerdierks A."/>
            <person name="Storesund J.E."/>
            <person name="Kallscheuer N."/>
            <person name="Luecker S."/>
            <person name="Lage O.M."/>
            <person name="Pohl T."/>
            <person name="Merkel B.J."/>
            <person name="Hornburger P."/>
            <person name="Mueller R.-W."/>
            <person name="Bruemmer F."/>
            <person name="Labrenz M."/>
            <person name="Spormann A.M."/>
            <person name="Op den Camp H."/>
            <person name="Overmann J."/>
            <person name="Amann R."/>
            <person name="Jetten M.S.M."/>
            <person name="Mascher T."/>
            <person name="Medema M.H."/>
            <person name="Devos D.P."/>
            <person name="Kaster A.-K."/>
            <person name="Ovreas L."/>
            <person name="Rohde M."/>
            <person name="Galperin M.Y."/>
            <person name="Jogler C."/>
        </authorList>
    </citation>
    <scope>NUCLEOTIDE SEQUENCE [LARGE SCALE GENOMIC DNA]</scope>
    <source>
        <strain evidence="3 4">Pla85_3_4</strain>
    </source>
</reference>
<sequence precursor="true">MRHALLFFLSIALLGSAASAGEYNQTLSIGDTAPAWNDLPGVDGKTYSLKDLEEKKVVVVAFTCNSCPYAVDYEDRMIALAKKYGGENGQAALVAINVNKVESDLPAAMKQRAEEKGFNFPYLFDETQKIAKAYGAQRTPEFYVLDADRKVVYMGALDDNTDASKVEMLYVEQAIAAALKGGQPEVKETPPIGCAVRYQRVRRTRD</sequence>
<evidence type="ECO:0000313" key="3">
    <source>
        <dbReference type="EMBL" id="QDU93917.1"/>
    </source>
</evidence>
<keyword evidence="4" id="KW-1185">Reference proteome</keyword>
<dbReference type="InterPro" id="IPR013740">
    <property type="entry name" value="Redoxin"/>
</dbReference>
<name>A0A518DQ01_9BACT</name>
<dbReference type="PANTHER" id="PTHR43640:SF1">
    <property type="entry name" value="THIOREDOXIN-DEPENDENT PEROXIREDOXIN"/>
    <property type="match status" value="1"/>
</dbReference>
<dbReference type="Gene3D" id="3.40.30.10">
    <property type="entry name" value="Glutaredoxin"/>
    <property type="match status" value="1"/>
</dbReference>
<dbReference type="EC" id="1.11.1.15" evidence="3"/>
<keyword evidence="3" id="KW-0575">Peroxidase</keyword>
<dbReference type="RefSeq" id="WP_145051441.1">
    <property type="nucleotide sequence ID" value="NZ_CP036433.1"/>
</dbReference>